<dbReference type="Proteomes" id="UP001215280">
    <property type="component" value="Unassembled WGS sequence"/>
</dbReference>
<dbReference type="EMBL" id="JARJLG010000007">
    <property type="protein sequence ID" value="KAJ7779486.1"/>
    <property type="molecule type" value="Genomic_DNA"/>
</dbReference>
<name>A0AAD7NXV4_9AGAR</name>
<gene>
    <name evidence="1" type="ORF">DFH07DRAFT_950548</name>
</gene>
<sequence>MSAEPPPPLTTLLLILRSDSDGLDECLSAAGPGLRTLELSFGSEAPLRRCVISVCYSLVHDTICRRPPQGIGRVTTPPRATDIRALRLRSPHRDILSRIATDLLSHVLRAPRLEELVVDIQADAPSRDVMPDAELERVLVTLPAFHTLRIRAPAEWAGCIPSALLARAGGVNQSSG</sequence>
<protein>
    <submittedName>
        <fullName evidence="1">Uncharacterized protein</fullName>
    </submittedName>
</protein>
<evidence type="ECO:0000313" key="1">
    <source>
        <dbReference type="EMBL" id="KAJ7779486.1"/>
    </source>
</evidence>
<comment type="caution">
    <text evidence="1">The sequence shown here is derived from an EMBL/GenBank/DDBJ whole genome shotgun (WGS) entry which is preliminary data.</text>
</comment>
<accession>A0AAD7NXV4</accession>
<evidence type="ECO:0000313" key="2">
    <source>
        <dbReference type="Proteomes" id="UP001215280"/>
    </source>
</evidence>
<organism evidence="1 2">
    <name type="scientific">Mycena maculata</name>
    <dbReference type="NCBI Taxonomy" id="230809"/>
    <lineage>
        <taxon>Eukaryota</taxon>
        <taxon>Fungi</taxon>
        <taxon>Dikarya</taxon>
        <taxon>Basidiomycota</taxon>
        <taxon>Agaricomycotina</taxon>
        <taxon>Agaricomycetes</taxon>
        <taxon>Agaricomycetidae</taxon>
        <taxon>Agaricales</taxon>
        <taxon>Marasmiineae</taxon>
        <taxon>Mycenaceae</taxon>
        <taxon>Mycena</taxon>
    </lineage>
</organism>
<reference evidence="1" key="1">
    <citation type="submission" date="2023-03" db="EMBL/GenBank/DDBJ databases">
        <title>Massive genome expansion in bonnet fungi (Mycena s.s.) driven by repeated elements and novel gene families across ecological guilds.</title>
        <authorList>
            <consortium name="Lawrence Berkeley National Laboratory"/>
            <person name="Harder C.B."/>
            <person name="Miyauchi S."/>
            <person name="Viragh M."/>
            <person name="Kuo A."/>
            <person name="Thoen E."/>
            <person name="Andreopoulos B."/>
            <person name="Lu D."/>
            <person name="Skrede I."/>
            <person name="Drula E."/>
            <person name="Henrissat B."/>
            <person name="Morin E."/>
            <person name="Kohler A."/>
            <person name="Barry K."/>
            <person name="LaButti K."/>
            <person name="Morin E."/>
            <person name="Salamov A."/>
            <person name="Lipzen A."/>
            <person name="Mereny Z."/>
            <person name="Hegedus B."/>
            <person name="Baldrian P."/>
            <person name="Stursova M."/>
            <person name="Weitz H."/>
            <person name="Taylor A."/>
            <person name="Grigoriev I.V."/>
            <person name="Nagy L.G."/>
            <person name="Martin F."/>
            <person name="Kauserud H."/>
        </authorList>
    </citation>
    <scope>NUCLEOTIDE SEQUENCE</scope>
    <source>
        <strain evidence="1">CBHHK188m</strain>
    </source>
</reference>
<proteinExistence type="predicted"/>
<dbReference type="AlphaFoldDB" id="A0AAD7NXV4"/>
<keyword evidence="2" id="KW-1185">Reference proteome</keyword>